<sequence length="44" mass="5114">MKDTVIGVDLAKNIFQVHGASRAGEVMFRKKLRRQQFMQFMATQ</sequence>
<comment type="caution">
    <text evidence="1">The sequence shown here is derived from an EMBL/GenBank/DDBJ whole genome shotgun (WGS) entry which is preliminary data.</text>
</comment>
<organism evidence="1 2">
    <name type="scientific">Komagataeibacter swingsii</name>
    <dbReference type="NCBI Taxonomy" id="215220"/>
    <lineage>
        <taxon>Bacteria</taxon>
        <taxon>Pseudomonadati</taxon>
        <taxon>Pseudomonadota</taxon>
        <taxon>Alphaproteobacteria</taxon>
        <taxon>Acetobacterales</taxon>
        <taxon>Acetobacteraceae</taxon>
        <taxon>Komagataeibacter</taxon>
    </lineage>
</organism>
<proteinExistence type="predicted"/>
<dbReference type="EMBL" id="JABXXS010000026">
    <property type="protein sequence ID" value="NVN37575.1"/>
    <property type="molecule type" value="Genomic_DNA"/>
</dbReference>
<dbReference type="Proteomes" id="UP000522590">
    <property type="component" value="Unassembled WGS sequence"/>
</dbReference>
<feature type="non-terminal residue" evidence="1">
    <location>
        <position position="44"/>
    </location>
</feature>
<dbReference type="AlphaFoldDB" id="A0A850NYT8"/>
<gene>
    <name evidence="1" type="ORF">HUK81_11615</name>
</gene>
<accession>A0A850NYT8</accession>
<evidence type="ECO:0000313" key="2">
    <source>
        <dbReference type="Proteomes" id="UP000522590"/>
    </source>
</evidence>
<reference evidence="1 2" key="1">
    <citation type="submission" date="2020-06" db="EMBL/GenBank/DDBJ databases">
        <title>Description of novel acetic acid bacteria.</title>
        <authorList>
            <person name="Sombolestani A."/>
        </authorList>
    </citation>
    <scope>NUCLEOTIDE SEQUENCE [LARGE SCALE GENOMIC DNA]</scope>
    <source>
        <strain evidence="1 2">LMG 25</strain>
    </source>
</reference>
<protein>
    <submittedName>
        <fullName evidence="1">IS110 family transposase</fullName>
    </submittedName>
</protein>
<name>A0A850NYT8_9PROT</name>
<evidence type="ECO:0000313" key="1">
    <source>
        <dbReference type="EMBL" id="NVN37575.1"/>
    </source>
</evidence>